<accession>A0A7D5SFF4</accession>
<name>A0A080M4V5_9PROT</name>
<reference evidence="8" key="3">
    <citation type="submission" date="2020-06" db="EMBL/GenBank/DDBJ databases">
        <authorList>
            <person name="Arumugam K."/>
            <person name="Besarab I."/>
            <person name="Haryono M."/>
            <person name="Bagci C."/>
            <person name="Beier S."/>
            <person name="Buchfink B."/>
            <person name="Gorska A."/>
            <person name="Qiu G."/>
            <person name="Huson D.H."/>
            <person name="Williams R.B."/>
        </authorList>
    </citation>
    <scope>NUCLEOTIDE SEQUENCE</scope>
    <source>
        <strain evidence="8">SSA1</strain>
    </source>
</reference>
<keyword evidence="3 6" id="KW-0732">Signal</keyword>
<dbReference type="Pfam" id="PF06629">
    <property type="entry name" value="MipA"/>
    <property type="match status" value="1"/>
</dbReference>
<dbReference type="GO" id="GO:0009279">
    <property type="term" value="C:cell outer membrane"/>
    <property type="evidence" value="ECO:0007669"/>
    <property type="project" value="UniProtKB-SubCell"/>
</dbReference>
<dbReference type="PANTHER" id="PTHR38776:SF1">
    <property type="entry name" value="MLTA-INTERACTING PROTEIN-RELATED"/>
    <property type="match status" value="1"/>
</dbReference>
<reference evidence="7 9" key="1">
    <citation type="submission" date="2014-02" db="EMBL/GenBank/DDBJ databases">
        <title>Expanding our view of genomic diversity in Candidatus Accumulibacter clades.</title>
        <authorList>
            <person name="Skennerton C.T."/>
            <person name="Barr J.J."/>
            <person name="Slater F.R."/>
            <person name="Bond P.L."/>
            <person name="Tyson G.W."/>
        </authorList>
    </citation>
    <scope>NUCLEOTIDE SEQUENCE [LARGE SCALE GENOMIC DNA]</scope>
    <source>
        <strain evidence="9">SK-02</strain>
    </source>
</reference>
<evidence type="ECO:0000256" key="5">
    <source>
        <dbReference type="ARBA" id="ARBA00023237"/>
    </source>
</evidence>
<evidence type="ECO:0000313" key="8">
    <source>
        <dbReference type="EMBL" id="QLH52137.1"/>
    </source>
</evidence>
<comment type="subcellular location">
    <subcellularLocation>
        <location evidence="1">Cell outer membrane</location>
    </subcellularLocation>
</comment>
<dbReference type="PANTHER" id="PTHR38776">
    <property type="entry name" value="MLTA-INTERACTING PROTEIN-RELATED"/>
    <property type="match status" value="1"/>
</dbReference>
<dbReference type="EMBL" id="CP058708">
    <property type="protein sequence ID" value="QLH52137.1"/>
    <property type="molecule type" value="Genomic_DNA"/>
</dbReference>
<proteinExistence type="inferred from homology"/>
<dbReference type="EMBL" id="JDST02000083">
    <property type="protein sequence ID" value="KFB75525.1"/>
    <property type="molecule type" value="Genomic_DNA"/>
</dbReference>
<evidence type="ECO:0000313" key="10">
    <source>
        <dbReference type="Proteomes" id="UP000509684"/>
    </source>
</evidence>
<protein>
    <submittedName>
        <fullName evidence="8">MipA/OmpV family protein</fullName>
    </submittedName>
    <submittedName>
        <fullName evidence="7">Outer membrane protein OmpV</fullName>
    </submittedName>
</protein>
<sequence length="284" mass="31499">MHALSSNGRRISRLTAAGLACLSLVAPAAEEKPLWELGAGVAAFSFPYYRGSDQTDHFVLPVPYFTYHGDFFKADRHGIRGSFFDSDRLDLSVSLALSPPGLSDDIRARFGMPNLDATFEIGPQMDITLWRSENRARFLKLLLPLRAAFTVESSPRDVGWVFHPRLNMDITDLPGMPGWNIGLLAGVVFGDQRQNAYYYSVAPQYATATRPAYQAGGGYAGTQYLMAISKRFPKVWFGAFARYDNLSGATFENSPLVRQKDYFAAGLSVNWILGESSTRVRVDD</sequence>
<feature type="signal peptide" evidence="6">
    <location>
        <begin position="1"/>
        <end position="28"/>
    </location>
</feature>
<evidence type="ECO:0000313" key="7">
    <source>
        <dbReference type="EMBL" id="KFB75525.1"/>
    </source>
</evidence>
<feature type="chain" id="PRO_5001751015" evidence="6">
    <location>
        <begin position="29"/>
        <end position="284"/>
    </location>
</feature>
<dbReference type="STRING" id="1453999.AW06_003440"/>
<dbReference type="Proteomes" id="UP000509684">
    <property type="component" value="Chromosome"/>
</dbReference>
<dbReference type="InterPro" id="IPR010583">
    <property type="entry name" value="MipA"/>
</dbReference>
<gene>
    <name evidence="7" type="primary">ompV</name>
    <name evidence="7" type="ORF">AW06_003440</name>
    <name evidence="8" type="ORF">HWD57_21920</name>
</gene>
<dbReference type="RefSeq" id="WP_138677752.1">
    <property type="nucleotide sequence ID" value="NZ_JDST02000083.1"/>
</dbReference>
<accession>A0A080M4V5</accession>
<keyword evidence="5" id="KW-0998">Cell outer membrane</keyword>
<comment type="similarity">
    <text evidence="2">Belongs to the MipA/OmpV family.</text>
</comment>
<evidence type="ECO:0000256" key="2">
    <source>
        <dbReference type="ARBA" id="ARBA00005722"/>
    </source>
</evidence>
<evidence type="ECO:0000256" key="1">
    <source>
        <dbReference type="ARBA" id="ARBA00004442"/>
    </source>
</evidence>
<reference evidence="8 10" key="2">
    <citation type="journal article" date="2019" name="Microbiome">
        <title>Annotated bacterial chromosomes from frame-shift-corrected long-read metagenomic data.</title>
        <authorList>
            <person name="Arumugam K."/>
            <person name="Bagci C."/>
            <person name="Bessarab I."/>
            <person name="Beier S."/>
            <person name="Buchfink B."/>
            <person name="Gorska A."/>
            <person name="Qiu G."/>
            <person name="Huson D.H."/>
            <person name="Williams R.B.H."/>
        </authorList>
    </citation>
    <scope>NUCLEOTIDE SEQUENCE [LARGE SCALE GENOMIC DNA]</scope>
    <source>
        <strain evidence="8">SSA1</strain>
    </source>
</reference>
<evidence type="ECO:0000313" key="9">
    <source>
        <dbReference type="Proteomes" id="UP000021315"/>
    </source>
</evidence>
<organism evidence="7 9">
    <name type="scientific">Candidatus Accumulibacter cognatus</name>
    <dbReference type="NCBI Taxonomy" id="2954383"/>
    <lineage>
        <taxon>Bacteria</taxon>
        <taxon>Pseudomonadati</taxon>
        <taxon>Pseudomonadota</taxon>
        <taxon>Betaproteobacteria</taxon>
        <taxon>Candidatus Accumulibacter</taxon>
    </lineage>
</organism>
<dbReference type="Proteomes" id="UP000021315">
    <property type="component" value="Unassembled WGS sequence"/>
</dbReference>
<evidence type="ECO:0000256" key="6">
    <source>
        <dbReference type="SAM" id="SignalP"/>
    </source>
</evidence>
<evidence type="ECO:0000256" key="4">
    <source>
        <dbReference type="ARBA" id="ARBA00023136"/>
    </source>
</evidence>
<keyword evidence="4" id="KW-0472">Membrane</keyword>
<keyword evidence="9" id="KW-1185">Reference proteome</keyword>
<dbReference type="KEGG" id="acog:HWD57_21920"/>
<dbReference type="AlphaFoldDB" id="A0A080M4V5"/>
<evidence type="ECO:0000256" key="3">
    <source>
        <dbReference type="ARBA" id="ARBA00022729"/>
    </source>
</evidence>